<dbReference type="Gene3D" id="1.20.1250.20">
    <property type="entry name" value="MFS general substrate transporter like domains"/>
    <property type="match status" value="1"/>
</dbReference>
<feature type="transmembrane region" description="Helical" evidence="1">
    <location>
        <begin position="36"/>
        <end position="60"/>
    </location>
</feature>
<feature type="transmembrane region" description="Helical" evidence="1">
    <location>
        <begin position="72"/>
        <end position="94"/>
    </location>
</feature>
<keyword evidence="1" id="KW-0472">Membrane</keyword>
<dbReference type="Pfam" id="PF13347">
    <property type="entry name" value="MFS_2"/>
    <property type="match status" value="1"/>
</dbReference>
<protein>
    <recommendedName>
        <fullName evidence="3">Major facilitator superfamily (MFS) profile domain-containing protein</fullName>
    </recommendedName>
</protein>
<feature type="transmembrane region" description="Helical" evidence="1">
    <location>
        <begin position="6"/>
        <end position="24"/>
    </location>
</feature>
<keyword evidence="1" id="KW-0812">Transmembrane</keyword>
<evidence type="ECO:0000256" key="1">
    <source>
        <dbReference type="SAM" id="Phobius"/>
    </source>
</evidence>
<feature type="transmembrane region" description="Helical" evidence="1">
    <location>
        <begin position="126"/>
        <end position="148"/>
    </location>
</feature>
<dbReference type="InterPro" id="IPR036259">
    <property type="entry name" value="MFS_trans_sf"/>
</dbReference>
<dbReference type="GO" id="GO:0008643">
    <property type="term" value="P:carbohydrate transport"/>
    <property type="evidence" value="ECO:0007669"/>
    <property type="project" value="InterPro"/>
</dbReference>
<keyword evidence="1" id="KW-1133">Transmembrane helix</keyword>
<dbReference type="AlphaFoldDB" id="X1CNC0"/>
<feature type="transmembrane region" description="Helical" evidence="1">
    <location>
        <begin position="187"/>
        <end position="207"/>
    </location>
</feature>
<reference evidence="2" key="1">
    <citation type="journal article" date="2014" name="Front. Microbiol.">
        <title>High frequency of phylogenetically diverse reductive dehalogenase-homologous genes in deep subseafloor sedimentary metagenomes.</title>
        <authorList>
            <person name="Kawai M."/>
            <person name="Futagami T."/>
            <person name="Toyoda A."/>
            <person name="Takaki Y."/>
            <person name="Nishi S."/>
            <person name="Hori S."/>
            <person name="Arai W."/>
            <person name="Tsubouchi T."/>
            <person name="Morono Y."/>
            <person name="Uchiyama I."/>
            <person name="Ito T."/>
            <person name="Fujiyama A."/>
            <person name="Inagaki F."/>
            <person name="Takami H."/>
        </authorList>
    </citation>
    <scope>NUCLEOTIDE SEQUENCE</scope>
    <source>
        <strain evidence="2">Expedition CK06-06</strain>
    </source>
</reference>
<organism evidence="2">
    <name type="scientific">marine sediment metagenome</name>
    <dbReference type="NCBI Taxonomy" id="412755"/>
    <lineage>
        <taxon>unclassified sequences</taxon>
        <taxon>metagenomes</taxon>
        <taxon>ecological metagenomes</taxon>
    </lineage>
</organism>
<dbReference type="EMBL" id="BART01012819">
    <property type="protein sequence ID" value="GAG85746.1"/>
    <property type="molecule type" value="Genomic_DNA"/>
</dbReference>
<evidence type="ECO:0008006" key="3">
    <source>
        <dbReference type="Google" id="ProtNLM"/>
    </source>
</evidence>
<proteinExistence type="predicted"/>
<gene>
    <name evidence="2" type="ORF">S01H4_26542</name>
</gene>
<feature type="non-terminal residue" evidence="2">
    <location>
        <position position="261"/>
    </location>
</feature>
<dbReference type="GO" id="GO:0015293">
    <property type="term" value="F:symporter activity"/>
    <property type="evidence" value="ECO:0007669"/>
    <property type="project" value="InterPro"/>
</dbReference>
<accession>X1CNC0</accession>
<name>X1CNC0_9ZZZZ</name>
<feature type="transmembrane region" description="Helical" evidence="1">
    <location>
        <begin position="213"/>
        <end position="238"/>
    </location>
</feature>
<dbReference type="PANTHER" id="PTHR11328:SF24">
    <property type="entry name" value="MAJOR FACILITATOR SUPERFAMILY (MFS) PROFILE DOMAIN-CONTAINING PROTEIN"/>
    <property type="match status" value="1"/>
</dbReference>
<feature type="non-terminal residue" evidence="2">
    <location>
        <position position="1"/>
    </location>
</feature>
<feature type="transmembrane region" description="Helical" evidence="1">
    <location>
        <begin position="154"/>
        <end position="175"/>
    </location>
</feature>
<dbReference type="SUPFAM" id="SSF103473">
    <property type="entry name" value="MFS general substrate transporter"/>
    <property type="match status" value="1"/>
</dbReference>
<dbReference type="GO" id="GO:0005886">
    <property type="term" value="C:plasma membrane"/>
    <property type="evidence" value="ECO:0007669"/>
    <property type="project" value="TreeGrafter"/>
</dbReference>
<evidence type="ECO:0000313" key="2">
    <source>
        <dbReference type="EMBL" id="GAG85746.1"/>
    </source>
</evidence>
<sequence length="261" mass="29559">WYFLIILFAFDTIYTIIGLITYSLPAEMAISSKARAGIMIFSSIFSGLALLITFLLPTLLLTGESSPPVDVFLTAMVIIGIFCGIILFISSYFLKENKYTQLEEPLGYWTGLVETFKNKSFLIFEASNFCFTIAQYILTTSVFYYIGFVLKVEGILAMLPLLIFFLVIFAFTVVYSKILGKHELKKVYFFILLMTGLSFIVFFFIGWNFISAILGMVLLGIGFSGYFMTGQLMMADVIDYDEIRTKKRRETSYSGVNALLT</sequence>
<dbReference type="PANTHER" id="PTHR11328">
    <property type="entry name" value="MAJOR FACILITATOR SUPERFAMILY DOMAIN-CONTAINING PROTEIN"/>
    <property type="match status" value="1"/>
</dbReference>
<dbReference type="InterPro" id="IPR039672">
    <property type="entry name" value="MFS_2"/>
</dbReference>
<comment type="caution">
    <text evidence="2">The sequence shown here is derived from an EMBL/GenBank/DDBJ whole genome shotgun (WGS) entry which is preliminary data.</text>
</comment>